<dbReference type="EMBL" id="KB297594">
    <property type="protein sequence ID" value="ELU10343.1"/>
    <property type="molecule type" value="Genomic_DNA"/>
</dbReference>
<evidence type="ECO:0000313" key="9">
    <source>
        <dbReference type="Proteomes" id="UP000014760"/>
    </source>
</evidence>
<organism evidence="7">
    <name type="scientific">Capitella teleta</name>
    <name type="common">Polychaete worm</name>
    <dbReference type="NCBI Taxonomy" id="283909"/>
    <lineage>
        <taxon>Eukaryota</taxon>
        <taxon>Metazoa</taxon>
        <taxon>Spiralia</taxon>
        <taxon>Lophotrochozoa</taxon>
        <taxon>Annelida</taxon>
        <taxon>Polychaeta</taxon>
        <taxon>Sedentaria</taxon>
        <taxon>Scolecida</taxon>
        <taxon>Capitellidae</taxon>
        <taxon>Capitella</taxon>
    </lineage>
</organism>
<dbReference type="HOGENOM" id="CLU_628892_0_0_1"/>
<proteinExistence type="predicted"/>
<dbReference type="Pfam" id="PF08395">
    <property type="entry name" value="7tm_7"/>
    <property type="match status" value="1"/>
</dbReference>
<feature type="transmembrane region" description="Helical" evidence="6">
    <location>
        <begin position="54"/>
        <end position="73"/>
    </location>
</feature>
<sequence length="436" mass="50014">MEELWRRQLQTGSGRGSQWNTRWVFKPMMLGMQVCGLTFTSHVQSGISGLSVSLVYFTGVFVLLWANFLRYFVTYNYNEVLGPNFLQKVFVHFVHGLGAMSIIAYIPLARKCQDLTADFESYCDKYQCWSKPRQIKRRKLQVIVLVVCAVSICLQMFIIVLKIHFLIPCSLMIDMHFKGILDMNDSIPVMWEVILLVIVFYNAAAVVFAVGYILLVALMLAEEFRSHASDMQTLVKNSAGLSHNLEYLRLRFRDLSKLTRCADKVFSVFTLIIYVSDILICCFVIYISIHVRMEQDFLIQMTSTFIPSFLAFLFQLVILTYGGTVLNHAVSILRFNRLAFDLQANSSKEILYYADLSRQDWNVGYALQYSTFLAELREDRIGLSAWNLFYINQATVKTVVLMIVTYSVILLKFGNNEDAPIYAHHVTQSANLTSSI</sequence>
<dbReference type="GO" id="GO:0016020">
    <property type="term" value="C:membrane"/>
    <property type="evidence" value="ECO:0007669"/>
    <property type="project" value="UniProtKB-SubCell"/>
</dbReference>
<keyword evidence="9" id="KW-1185">Reference proteome</keyword>
<dbReference type="FunCoup" id="R7UUM2">
    <property type="interactions" value="47"/>
</dbReference>
<feature type="transmembrane region" description="Helical" evidence="6">
    <location>
        <begin position="193"/>
        <end position="221"/>
    </location>
</feature>
<dbReference type="PANTHER" id="PTHR21421">
    <property type="entry name" value="GUSTATORY RECEPTOR"/>
    <property type="match status" value="1"/>
</dbReference>
<evidence type="ECO:0000256" key="2">
    <source>
        <dbReference type="ARBA" id="ARBA00022692"/>
    </source>
</evidence>
<accession>R7UUM2</accession>
<dbReference type="EMBL" id="AMQN01006098">
    <property type="status" value="NOT_ANNOTATED_CDS"/>
    <property type="molecule type" value="Genomic_DNA"/>
</dbReference>
<feature type="transmembrane region" description="Helical" evidence="6">
    <location>
        <begin position="85"/>
        <end position="106"/>
    </location>
</feature>
<dbReference type="EnsemblMetazoa" id="CapteT203999">
    <property type="protein sequence ID" value="CapteP203999"/>
    <property type="gene ID" value="CapteG203999"/>
</dbReference>
<dbReference type="OMA" id="DSERHKH"/>
<keyword evidence="3 6" id="KW-1133">Transmembrane helix</keyword>
<dbReference type="InterPro" id="IPR013604">
    <property type="entry name" value="7TM_chemorcpt"/>
</dbReference>
<evidence type="ECO:0000256" key="1">
    <source>
        <dbReference type="ARBA" id="ARBA00004141"/>
    </source>
</evidence>
<dbReference type="Proteomes" id="UP000014760">
    <property type="component" value="Unassembled WGS sequence"/>
</dbReference>
<evidence type="ECO:0000256" key="5">
    <source>
        <dbReference type="ARBA" id="ARBA00023170"/>
    </source>
</evidence>
<evidence type="ECO:0000256" key="6">
    <source>
        <dbReference type="SAM" id="Phobius"/>
    </source>
</evidence>
<dbReference type="GO" id="GO:0050909">
    <property type="term" value="P:sensory perception of taste"/>
    <property type="evidence" value="ECO:0007669"/>
    <property type="project" value="InterPro"/>
</dbReference>
<evidence type="ECO:0000256" key="4">
    <source>
        <dbReference type="ARBA" id="ARBA00023136"/>
    </source>
</evidence>
<feature type="transmembrane region" description="Helical" evidence="6">
    <location>
        <begin position="265"/>
        <end position="289"/>
    </location>
</feature>
<keyword evidence="5" id="KW-0675">Receptor</keyword>
<keyword evidence="2 6" id="KW-0812">Transmembrane</keyword>
<evidence type="ECO:0000313" key="7">
    <source>
        <dbReference type="EMBL" id="ELU10343.1"/>
    </source>
</evidence>
<dbReference type="AlphaFoldDB" id="R7UUM2"/>
<reference evidence="9" key="1">
    <citation type="submission" date="2012-12" db="EMBL/GenBank/DDBJ databases">
        <authorList>
            <person name="Hellsten U."/>
            <person name="Grimwood J."/>
            <person name="Chapman J.A."/>
            <person name="Shapiro H."/>
            <person name="Aerts A."/>
            <person name="Otillar R.P."/>
            <person name="Terry A.Y."/>
            <person name="Boore J.L."/>
            <person name="Simakov O."/>
            <person name="Marletaz F."/>
            <person name="Cho S.-J."/>
            <person name="Edsinger-Gonzales E."/>
            <person name="Havlak P."/>
            <person name="Kuo D.-H."/>
            <person name="Larsson T."/>
            <person name="Lv J."/>
            <person name="Arendt D."/>
            <person name="Savage R."/>
            <person name="Osoegawa K."/>
            <person name="de Jong P."/>
            <person name="Lindberg D.R."/>
            <person name="Seaver E.C."/>
            <person name="Weisblat D.A."/>
            <person name="Putnam N.H."/>
            <person name="Grigoriev I.V."/>
            <person name="Rokhsar D.S."/>
        </authorList>
    </citation>
    <scope>NUCLEOTIDE SEQUENCE</scope>
    <source>
        <strain evidence="9">I ESC-2004</strain>
    </source>
</reference>
<evidence type="ECO:0000313" key="8">
    <source>
        <dbReference type="EnsemblMetazoa" id="CapteP203999"/>
    </source>
</evidence>
<dbReference type="GO" id="GO:0051606">
    <property type="term" value="P:detection of stimulus"/>
    <property type="evidence" value="ECO:0007669"/>
    <property type="project" value="UniProtKB-ARBA"/>
</dbReference>
<comment type="subcellular location">
    <subcellularLocation>
        <location evidence="1">Membrane</location>
        <topology evidence="1">Multi-pass membrane protein</topology>
    </subcellularLocation>
</comment>
<dbReference type="PANTHER" id="PTHR21421:SF29">
    <property type="entry name" value="GUSTATORY RECEPTOR 5A FOR TREHALOSE-RELATED"/>
    <property type="match status" value="1"/>
</dbReference>
<evidence type="ECO:0000256" key="3">
    <source>
        <dbReference type="ARBA" id="ARBA00022989"/>
    </source>
</evidence>
<name>R7UUM2_CAPTE</name>
<protein>
    <recommendedName>
        <fullName evidence="10">Gustatory receptor</fullName>
    </recommendedName>
</protein>
<feature type="transmembrane region" description="Helical" evidence="6">
    <location>
        <begin position="140"/>
        <end position="173"/>
    </location>
</feature>
<dbReference type="GO" id="GO:0038023">
    <property type="term" value="F:signaling receptor activity"/>
    <property type="evidence" value="ECO:0007669"/>
    <property type="project" value="UniProtKB-ARBA"/>
</dbReference>
<reference evidence="7 9" key="2">
    <citation type="journal article" date="2013" name="Nature">
        <title>Insights into bilaterian evolution from three spiralian genomes.</title>
        <authorList>
            <person name="Simakov O."/>
            <person name="Marletaz F."/>
            <person name="Cho S.J."/>
            <person name="Edsinger-Gonzales E."/>
            <person name="Havlak P."/>
            <person name="Hellsten U."/>
            <person name="Kuo D.H."/>
            <person name="Larsson T."/>
            <person name="Lv J."/>
            <person name="Arendt D."/>
            <person name="Savage R."/>
            <person name="Osoegawa K."/>
            <person name="de Jong P."/>
            <person name="Grimwood J."/>
            <person name="Chapman J.A."/>
            <person name="Shapiro H."/>
            <person name="Aerts A."/>
            <person name="Otillar R.P."/>
            <person name="Terry A.Y."/>
            <person name="Boore J.L."/>
            <person name="Grigoriev I.V."/>
            <person name="Lindberg D.R."/>
            <person name="Seaver E.C."/>
            <person name="Weisblat D.A."/>
            <person name="Putnam N.H."/>
            <person name="Rokhsar D.S."/>
        </authorList>
    </citation>
    <scope>NUCLEOTIDE SEQUENCE</scope>
    <source>
        <strain evidence="7 9">I ESC-2004</strain>
    </source>
</reference>
<reference evidence="8" key="3">
    <citation type="submission" date="2015-06" db="UniProtKB">
        <authorList>
            <consortium name="EnsemblMetazoa"/>
        </authorList>
    </citation>
    <scope>IDENTIFICATION</scope>
</reference>
<keyword evidence="4 6" id="KW-0472">Membrane</keyword>
<gene>
    <name evidence="7" type="ORF">CAPTEDRAFT_203999</name>
</gene>
<evidence type="ECO:0008006" key="10">
    <source>
        <dbReference type="Google" id="ProtNLM"/>
    </source>
</evidence>